<dbReference type="Proteomes" id="UP000078555">
    <property type="component" value="Unassembled WGS sequence"/>
</dbReference>
<feature type="compositionally biased region" description="Polar residues" evidence="1">
    <location>
        <begin position="137"/>
        <end position="151"/>
    </location>
</feature>
<gene>
    <name evidence="2" type="ORF">POVWA1_063580</name>
</gene>
<dbReference type="AlphaFoldDB" id="A0A1A9A8D7"/>
<evidence type="ECO:0000313" key="3">
    <source>
        <dbReference type="Proteomes" id="UP000078555"/>
    </source>
</evidence>
<feature type="compositionally biased region" description="Polar residues" evidence="1">
    <location>
        <begin position="161"/>
        <end position="175"/>
    </location>
</feature>
<feature type="region of interest" description="Disordered" evidence="1">
    <location>
        <begin position="101"/>
        <end position="175"/>
    </location>
</feature>
<name>A0A1A9A8D7_PLAOA</name>
<dbReference type="EMBL" id="FLRD01000297">
    <property type="protein sequence ID" value="SBT52430.1"/>
    <property type="molecule type" value="Genomic_DNA"/>
</dbReference>
<accession>A0A1A9A8D7</accession>
<evidence type="ECO:0008006" key="4">
    <source>
        <dbReference type="Google" id="ProtNLM"/>
    </source>
</evidence>
<proteinExistence type="predicted"/>
<evidence type="ECO:0000313" key="2">
    <source>
        <dbReference type="EMBL" id="SBT52430.1"/>
    </source>
</evidence>
<sequence length="199" mass="22911">MCEPPHENGNKNLQKLKLKHIEFCKKRDDWKAAVEANPEYNACREYNSWIETEKASFTQEFLRNVRESTVQVVTRYFTTKKHPRGHDPRETYRNSKLDCNQYNPPTRSHPKGSVAKTSTISLHPPAPPIVRRKSQGETRSSVTDADSTNAKTKADVKTRFQTEPPSDSQIPASPKTQAVGTHIVNIYKYLYLYVYYLHA</sequence>
<evidence type="ECO:0000256" key="1">
    <source>
        <dbReference type="SAM" id="MobiDB-lite"/>
    </source>
</evidence>
<keyword evidence="3" id="KW-1185">Reference proteome</keyword>
<organism evidence="2 3">
    <name type="scientific">Plasmodium ovale wallikeri</name>
    <dbReference type="NCBI Taxonomy" id="864142"/>
    <lineage>
        <taxon>Eukaryota</taxon>
        <taxon>Sar</taxon>
        <taxon>Alveolata</taxon>
        <taxon>Apicomplexa</taxon>
        <taxon>Aconoidasida</taxon>
        <taxon>Haemosporida</taxon>
        <taxon>Plasmodiidae</taxon>
        <taxon>Plasmodium</taxon>
        <taxon>Plasmodium (Plasmodium)</taxon>
    </lineage>
</organism>
<protein>
    <recommendedName>
        <fullName evidence="4">PIR Superfamily Protein</fullName>
    </recommendedName>
</protein>
<reference evidence="3" key="1">
    <citation type="submission" date="2016-05" db="EMBL/GenBank/DDBJ databases">
        <authorList>
            <person name="Naeem R."/>
        </authorList>
    </citation>
    <scope>NUCLEOTIDE SEQUENCE [LARGE SCALE GENOMIC DNA]</scope>
</reference>